<evidence type="ECO:0000256" key="3">
    <source>
        <dbReference type="ARBA" id="ARBA00022824"/>
    </source>
</evidence>
<feature type="transmembrane region" description="Helical" evidence="8">
    <location>
        <begin position="390"/>
        <end position="409"/>
    </location>
</feature>
<sequence>MSPNLLLLIFGVELFIHVVNSVGATTINSLIWGIANRFPIRTSKLVVENRKLQKEYLKVRLELNATSSQDQFAKWAKLRRQHDKLLEQLEKKKAETTATKSKFDNGINVARILLTKAPHFILPMWYAKEPMFWLPQGLFPHYAEWFLSLPKAPLGSVSILSWQVASTVIISLVSEALVSLYTLVSSPAAKQGIRGLAIFFGPVLLPKAISYYRQIKNAPRAHGVSIQALPAPASRALGILFAAVLSRLQIPTDVLFNRLASLRDAGILTPDDEALRARFVSMESRLLYLKYGPDVLAGCTFCISDDPKVYYFYALPSLLAPHLLNLFAIALVTSRPVSEQYGGKWRKLATMTAAAIAGLDLYLVNAYNHQLNSRALRVADVENFFWRARVYRYLALALLDAALAWLTYLSSTNRAFTQPPSPAERAERAVLLMNQVKGKLNALGTVMNAVSRDDELRRQNAVYWVQEGSLMRTVMEEREVIESVNNALENGRLNVSAISKDAETYAQLITSSLDSGAGEAEEAKKDK</sequence>
<proteinExistence type="inferred from homology"/>
<keyword evidence="5" id="KW-0175">Coiled coil</keyword>
<feature type="topological domain" description="Lumenal" evidence="7">
    <location>
        <begin position="1"/>
        <end position="5"/>
    </location>
</feature>
<keyword evidence="11" id="KW-1185">Reference proteome</keyword>
<dbReference type="AlphaFoldDB" id="A0A9P1H8R4"/>
<organism evidence="10 11">
    <name type="scientific">Parascedosporium putredinis</name>
    <dbReference type="NCBI Taxonomy" id="1442378"/>
    <lineage>
        <taxon>Eukaryota</taxon>
        <taxon>Fungi</taxon>
        <taxon>Dikarya</taxon>
        <taxon>Ascomycota</taxon>
        <taxon>Pezizomycotina</taxon>
        <taxon>Sordariomycetes</taxon>
        <taxon>Hypocreomycetidae</taxon>
        <taxon>Microascales</taxon>
        <taxon>Microascaceae</taxon>
        <taxon>Parascedosporium</taxon>
    </lineage>
</organism>
<name>A0A9P1H8R4_9PEZI</name>
<dbReference type="InterPro" id="IPR027538">
    <property type="entry name" value="Get1_fungi"/>
</dbReference>
<dbReference type="OrthoDB" id="4218123at2759"/>
<comment type="caution">
    <text evidence="7">Lacks conserved residue(s) required for the propagation of feature annotation.</text>
</comment>
<evidence type="ECO:0000313" key="10">
    <source>
        <dbReference type="EMBL" id="CAI4217289.1"/>
    </source>
</evidence>
<dbReference type="PANTHER" id="PTHR39470">
    <property type="entry name" value="CHROMOSOME 10, WHOLE GENOME SHOTGUN SEQUENCE"/>
    <property type="match status" value="1"/>
</dbReference>
<dbReference type="InterPro" id="IPR029012">
    <property type="entry name" value="Helix_hairpin_bin_sf"/>
</dbReference>
<feature type="topological domain" description="Cytoplasmic" evidence="7">
    <location>
        <begin position="174"/>
        <end position="527"/>
    </location>
</feature>
<feature type="chain" id="PRO_5040196613" description="Guided entry of tail-anchored proteins 1" evidence="9">
    <location>
        <begin position="22"/>
        <end position="527"/>
    </location>
</feature>
<dbReference type="Gene3D" id="1.10.287.660">
    <property type="entry name" value="Helix hairpin bin"/>
    <property type="match status" value="1"/>
</dbReference>
<evidence type="ECO:0000256" key="6">
    <source>
        <dbReference type="ARBA" id="ARBA00023136"/>
    </source>
</evidence>
<dbReference type="FunFam" id="1.10.287.660:FF:000006">
    <property type="entry name" value="Protein GET1"/>
    <property type="match status" value="1"/>
</dbReference>
<dbReference type="Proteomes" id="UP000838763">
    <property type="component" value="Unassembled WGS sequence"/>
</dbReference>
<protein>
    <recommendedName>
        <fullName evidence="12">Guided entry of tail-anchored proteins 1</fullName>
    </recommendedName>
</protein>
<keyword evidence="2 7" id="KW-0812">Transmembrane</keyword>
<feature type="signal peptide" evidence="9">
    <location>
        <begin position="1"/>
        <end position="21"/>
    </location>
</feature>
<evidence type="ECO:0000256" key="2">
    <source>
        <dbReference type="ARBA" id="ARBA00022692"/>
    </source>
</evidence>
<evidence type="ECO:0000256" key="8">
    <source>
        <dbReference type="SAM" id="Phobius"/>
    </source>
</evidence>
<comment type="similarity">
    <text evidence="7">Belongs to the WRB/GET1 family.</text>
</comment>
<evidence type="ECO:0000256" key="9">
    <source>
        <dbReference type="SAM" id="SignalP"/>
    </source>
</evidence>
<gene>
    <name evidence="7" type="primary">GET1</name>
    <name evidence="10" type="ORF">PPNO1_LOCUS6903</name>
</gene>
<evidence type="ECO:0000256" key="7">
    <source>
        <dbReference type="HAMAP-Rule" id="MF_03113"/>
    </source>
</evidence>
<dbReference type="InterPro" id="IPR028945">
    <property type="entry name" value="Get1"/>
</dbReference>
<evidence type="ECO:0000256" key="1">
    <source>
        <dbReference type="ARBA" id="ARBA00022448"/>
    </source>
</evidence>
<dbReference type="GO" id="GO:0071816">
    <property type="term" value="P:tail-anchored membrane protein insertion into ER membrane"/>
    <property type="evidence" value="ECO:0007669"/>
    <property type="project" value="InterPro"/>
</dbReference>
<dbReference type="GO" id="GO:0043529">
    <property type="term" value="C:GET complex"/>
    <property type="evidence" value="ECO:0007669"/>
    <property type="project" value="InterPro"/>
</dbReference>
<keyword evidence="3 7" id="KW-0256">Endoplasmic reticulum</keyword>
<dbReference type="HAMAP" id="MF_03113">
    <property type="entry name" value="Get1"/>
    <property type="match status" value="1"/>
</dbReference>
<feature type="transmembrane region" description="Helical" evidence="8">
    <location>
        <begin position="345"/>
        <end position="364"/>
    </location>
</feature>
<evidence type="ECO:0000256" key="5">
    <source>
        <dbReference type="ARBA" id="ARBA00023054"/>
    </source>
</evidence>
<evidence type="ECO:0000313" key="11">
    <source>
        <dbReference type="Proteomes" id="UP000838763"/>
    </source>
</evidence>
<accession>A0A9P1H8R4</accession>
<dbReference type="EMBL" id="CALLCH030000016">
    <property type="protein sequence ID" value="CAI4217289.1"/>
    <property type="molecule type" value="Genomic_DNA"/>
</dbReference>
<evidence type="ECO:0000256" key="4">
    <source>
        <dbReference type="ARBA" id="ARBA00022989"/>
    </source>
</evidence>
<comment type="caution">
    <text evidence="10">The sequence shown here is derived from an EMBL/GenBank/DDBJ whole genome shotgun (WGS) entry which is preliminary data.</text>
</comment>
<reference evidence="10" key="1">
    <citation type="submission" date="2022-11" db="EMBL/GenBank/DDBJ databases">
        <authorList>
            <person name="Scott C."/>
            <person name="Bruce N."/>
        </authorList>
    </citation>
    <scope>NUCLEOTIDE SEQUENCE</scope>
</reference>
<feature type="transmembrane region" description="Helical" evidence="8">
    <location>
        <begin position="310"/>
        <end position="333"/>
    </location>
</feature>
<keyword evidence="4 7" id="KW-1133">Transmembrane helix</keyword>
<keyword evidence="1 7" id="KW-0813">Transport</keyword>
<keyword evidence="6 7" id="KW-0472">Membrane</keyword>
<keyword evidence="9" id="KW-0732">Signal</keyword>
<dbReference type="PANTHER" id="PTHR39470:SF1">
    <property type="entry name" value="CHORISMATE SYNTHASE PROTEIN"/>
    <property type="match status" value="1"/>
</dbReference>
<dbReference type="Pfam" id="PF04420">
    <property type="entry name" value="CHD5"/>
    <property type="match status" value="1"/>
</dbReference>
<evidence type="ECO:0008006" key="12">
    <source>
        <dbReference type="Google" id="ProtNLM"/>
    </source>
</evidence>